<evidence type="ECO:0000256" key="2">
    <source>
        <dbReference type="ARBA" id="ARBA00022448"/>
    </source>
</evidence>
<protein>
    <submittedName>
        <fullName evidence="7">PiT family inorganic phosphate transporter</fullName>
    </submittedName>
</protein>
<feature type="transmembrane region" description="Helical" evidence="6">
    <location>
        <begin position="45"/>
        <end position="64"/>
    </location>
</feature>
<keyword evidence="5 6" id="KW-0472">Membrane</keyword>
<keyword evidence="2" id="KW-0813">Transport</keyword>
<dbReference type="GO" id="GO:0035435">
    <property type="term" value="P:phosphate ion transmembrane transport"/>
    <property type="evidence" value="ECO:0007669"/>
    <property type="project" value="TreeGrafter"/>
</dbReference>
<evidence type="ECO:0000313" key="7">
    <source>
        <dbReference type="EMBL" id="TDU66592.1"/>
    </source>
</evidence>
<evidence type="ECO:0000256" key="4">
    <source>
        <dbReference type="ARBA" id="ARBA00022989"/>
    </source>
</evidence>
<dbReference type="PANTHER" id="PTHR11101">
    <property type="entry name" value="PHOSPHATE TRANSPORTER"/>
    <property type="match status" value="1"/>
</dbReference>
<dbReference type="AlphaFoldDB" id="A0A4R7RMM8"/>
<sequence length="359" mass="38478">MTSALILLLVVLLVVLAFEYINGFHDTANAIATVVSTKVLTPRQALLLAASANLLGALWGDAVAKTIGSGLVDTHFVTTMTILCAMLGGIIWNLLTWYFGLPSSSSHALIGGLCGASLASADGNWNVLIWSKEKVNPETGAVTFDGIWHKVVIPMITSPILGFVIGFIVMGFLFWLIRNWRPHTINTVFGKLQIVSAAYMGFGHGFADAQKTMGIIALTLFTATKAGTLEDAPAFLSFLNTPEFEVATWIKVVCAVVMAAGTWAGGWRIIKTLGHKMVKMKPVHGFAAEMTGATILAVTGSIGMPVSTTHTITTSIMGVGAAKRWNSIRWSLVERIVWAWVLTIPITALLSYAIFKVLG</sequence>
<dbReference type="GO" id="GO:0005315">
    <property type="term" value="F:phosphate transmembrane transporter activity"/>
    <property type="evidence" value="ECO:0007669"/>
    <property type="project" value="InterPro"/>
</dbReference>
<feature type="transmembrane region" description="Helical" evidence="6">
    <location>
        <begin position="76"/>
        <end position="99"/>
    </location>
</feature>
<name>A0A4R7RMM8_9BACT</name>
<dbReference type="Pfam" id="PF01384">
    <property type="entry name" value="PHO4"/>
    <property type="match status" value="1"/>
</dbReference>
<feature type="transmembrane region" description="Helical" evidence="6">
    <location>
        <begin position="151"/>
        <end position="176"/>
    </location>
</feature>
<evidence type="ECO:0000313" key="8">
    <source>
        <dbReference type="Proteomes" id="UP000295662"/>
    </source>
</evidence>
<dbReference type="EMBL" id="SOCA01000008">
    <property type="protein sequence ID" value="TDU66592.1"/>
    <property type="molecule type" value="Genomic_DNA"/>
</dbReference>
<comment type="subcellular location">
    <subcellularLocation>
        <location evidence="1">Membrane</location>
        <topology evidence="1">Multi-pass membrane protein</topology>
    </subcellularLocation>
</comment>
<keyword evidence="3 6" id="KW-0812">Transmembrane</keyword>
<evidence type="ECO:0000256" key="1">
    <source>
        <dbReference type="ARBA" id="ARBA00004141"/>
    </source>
</evidence>
<dbReference type="OrthoDB" id="9779554at2"/>
<evidence type="ECO:0000256" key="6">
    <source>
        <dbReference type="SAM" id="Phobius"/>
    </source>
</evidence>
<feature type="transmembrane region" description="Helical" evidence="6">
    <location>
        <begin position="246"/>
        <end position="270"/>
    </location>
</feature>
<dbReference type="InterPro" id="IPR001204">
    <property type="entry name" value="Phos_transporter"/>
</dbReference>
<dbReference type="GO" id="GO:0016020">
    <property type="term" value="C:membrane"/>
    <property type="evidence" value="ECO:0007669"/>
    <property type="project" value="UniProtKB-SubCell"/>
</dbReference>
<dbReference type="Proteomes" id="UP000295662">
    <property type="component" value="Unassembled WGS sequence"/>
</dbReference>
<dbReference type="PANTHER" id="PTHR11101:SF80">
    <property type="entry name" value="PHOSPHATE TRANSPORTER"/>
    <property type="match status" value="1"/>
</dbReference>
<keyword evidence="8" id="KW-1185">Reference proteome</keyword>
<feature type="transmembrane region" description="Helical" evidence="6">
    <location>
        <begin position="336"/>
        <end position="355"/>
    </location>
</feature>
<organism evidence="7 8">
    <name type="scientific">Prosthecobacter fusiformis</name>
    <dbReference type="NCBI Taxonomy" id="48464"/>
    <lineage>
        <taxon>Bacteria</taxon>
        <taxon>Pseudomonadati</taxon>
        <taxon>Verrucomicrobiota</taxon>
        <taxon>Verrucomicrobiia</taxon>
        <taxon>Verrucomicrobiales</taxon>
        <taxon>Verrucomicrobiaceae</taxon>
        <taxon>Prosthecobacter</taxon>
    </lineage>
</organism>
<proteinExistence type="predicted"/>
<dbReference type="RefSeq" id="WP_133796687.1">
    <property type="nucleotide sequence ID" value="NZ_SOCA01000008.1"/>
</dbReference>
<accession>A0A4R7RMM8</accession>
<reference evidence="7 8" key="1">
    <citation type="submission" date="2019-03" db="EMBL/GenBank/DDBJ databases">
        <title>Genomic Encyclopedia of Archaeal and Bacterial Type Strains, Phase II (KMG-II): from individual species to whole genera.</title>
        <authorList>
            <person name="Goeker M."/>
        </authorList>
    </citation>
    <scope>NUCLEOTIDE SEQUENCE [LARGE SCALE GENOMIC DNA]</scope>
    <source>
        <strain evidence="7 8">ATCC 25309</strain>
    </source>
</reference>
<comment type="caution">
    <text evidence="7">The sequence shown here is derived from an EMBL/GenBank/DDBJ whole genome shotgun (WGS) entry which is preliminary data.</text>
</comment>
<evidence type="ECO:0000256" key="5">
    <source>
        <dbReference type="ARBA" id="ARBA00023136"/>
    </source>
</evidence>
<gene>
    <name evidence="7" type="ORF">EI77_03687</name>
</gene>
<evidence type="ECO:0000256" key="3">
    <source>
        <dbReference type="ARBA" id="ARBA00022692"/>
    </source>
</evidence>
<keyword evidence="4 6" id="KW-1133">Transmembrane helix</keyword>